<dbReference type="InterPro" id="IPR016024">
    <property type="entry name" value="ARM-type_fold"/>
</dbReference>
<sequence length="766" mass="79223">MIALPIVGFGLVSPLGLRPSEHALFARAEVGAAAPGGFADAAGERIDAACCPWIPAGAPLAERLLDLAGRALDDALAPWRAAGKGAPPQLVVCTAAPREGLAEEDRLAVERALAARAASDKALRRTGTASFFLALAEAEALLAREPDRPVAVVAVDSLASSEALAAYLAIAESPWDANLPRPSEAAAAIVLASPEEAARRGVRPIAELRFAAVAAGAANDDNDAIIDGVAMTSLLTAAAPLGPLAAVFGPHEIAGVRQREWDLATARVARVLEPEAVLLCLESDAGWIGAAGGAAHLAFGLAVARSDTFPEEFRPSVASPLGAWAISADGTRGLCVAALLASPPGEVARFGPEHDPRRATHGRPAPLRPVDRGDPAAPIEAFYSDILAGCLERLGMFLRHRREFPLAERPEIEARLLAQLDAIAEAGARPGALALQAEEDGEDDPWMVAAGALALAACEGPAFADELLDLLAAHEGGEDTLATVAEALVIAPHRAPVAVFSRLTGHASPFARAAGVEAASRLGLLAPEVLSRALGDTEPRVLAAALRALARGPRDDAAIPRARALLRASDPAPAWEAARLLSLWGLPDAYDDVRQGGPLARAFGPRALEILVLRGSPADLAAAQAIVRRAPPTEDLLDAVARLGSPGSWAWLVHHLDDPELDDAAAAALVTLFGPAVPEDDLLKASAWRDALPRLGVDLGGRYRSGQPWSLHAVAAECASEDLSAAAVVLRLDEFTAHTGRPHTVELAAFGAEPRAALAALTAAVR</sequence>
<comment type="caution">
    <text evidence="2">The sequence shown here is derived from an EMBL/GenBank/DDBJ whole genome shotgun (WGS) entry which is preliminary data.</text>
</comment>
<gene>
    <name evidence="2" type="ORF">CAP_2458</name>
</gene>
<dbReference type="Proteomes" id="UP000019678">
    <property type="component" value="Unassembled WGS sequence"/>
</dbReference>
<protein>
    <submittedName>
        <fullName evidence="2">Uncharacterized protein</fullName>
    </submittedName>
</protein>
<feature type="region of interest" description="Disordered" evidence="1">
    <location>
        <begin position="348"/>
        <end position="371"/>
    </location>
</feature>
<evidence type="ECO:0000256" key="1">
    <source>
        <dbReference type="SAM" id="MobiDB-lite"/>
    </source>
</evidence>
<dbReference type="STRING" id="1192034.CAP_2458"/>
<dbReference type="EMBL" id="ASRX01000019">
    <property type="protein sequence ID" value="EYF05998.1"/>
    <property type="molecule type" value="Genomic_DNA"/>
</dbReference>
<name>A0A017T9Q2_9BACT</name>
<accession>A0A017T9Q2</accession>
<dbReference type="SUPFAM" id="SSF48371">
    <property type="entry name" value="ARM repeat"/>
    <property type="match status" value="1"/>
</dbReference>
<dbReference type="AlphaFoldDB" id="A0A017T9Q2"/>
<reference evidence="2 3" key="1">
    <citation type="submission" date="2013-05" db="EMBL/GenBank/DDBJ databases">
        <title>Genome assembly of Chondromyces apiculatus DSM 436.</title>
        <authorList>
            <person name="Sharma G."/>
            <person name="Khatri I."/>
            <person name="Kaur C."/>
            <person name="Mayilraj S."/>
            <person name="Subramanian S."/>
        </authorList>
    </citation>
    <scope>NUCLEOTIDE SEQUENCE [LARGE SCALE GENOMIC DNA]</scope>
    <source>
        <strain evidence="2 3">DSM 436</strain>
    </source>
</reference>
<dbReference type="RefSeq" id="WP_044240969.1">
    <property type="nucleotide sequence ID" value="NZ_ASRX01000019.1"/>
</dbReference>
<keyword evidence="3" id="KW-1185">Reference proteome</keyword>
<dbReference type="OrthoDB" id="5506618at2"/>
<evidence type="ECO:0000313" key="3">
    <source>
        <dbReference type="Proteomes" id="UP000019678"/>
    </source>
</evidence>
<proteinExistence type="predicted"/>
<organism evidence="2 3">
    <name type="scientific">Chondromyces apiculatus DSM 436</name>
    <dbReference type="NCBI Taxonomy" id="1192034"/>
    <lineage>
        <taxon>Bacteria</taxon>
        <taxon>Pseudomonadati</taxon>
        <taxon>Myxococcota</taxon>
        <taxon>Polyangia</taxon>
        <taxon>Polyangiales</taxon>
        <taxon>Polyangiaceae</taxon>
        <taxon>Chondromyces</taxon>
    </lineage>
</organism>
<evidence type="ECO:0000313" key="2">
    <source>
        <dbReference type="EMBL" id="EYF05998.1"/>
    </source>
</evidence>